<dbReference type="PROSITE" id="PS51318">
    <property type="entry name" value="TAT"/>
    <property type="match status" value="1"/>
</dbReference>
<name>A0ABT8K6M5_9MICO</name>
<accession>A0ABT8K6M5</accession>
<feature type="domain" description="DUF6916" evidence="2">
    <location>
        <begin position="57"/>
        <end position="142"/>
    </location>
</feature>
<protein>
    <recommendedName>
        <fullName evidence="2">DUF6916 domain-containing protein</fullName>
    </recommendedName>
</protein>
<feature type="signal peptide" evidence="1">
    <location>
        <begin position="1"/>
        <end position="30"/>
    </location>
</feature>
<dbReference type="EMBL" id="JAROCF010000001">
    <property type="protein sequence ID" value="MDN4613100.1"/>
    <property type="molecule type" value="Genomic_DNA"/>
</dbReference>
<dbReference type="InterPro" id="IPR006311">
    <property type="entry name" value="TAT_signal"/>
</dbReference>
<proteinExistence type="predicted"/>
<organism evidence="3 4">
    <name type="scientific">Leifsonia williamsii</name>
    <dbReference type="NCBI Taxonomy" id="3035919"/>
    <lineage>
        <taxon>Bacteria</taxon>
        <taxon>Bacillati</taxon>
        <taxon>Actinomycetota</taxon>
        <taxon>Actinomycetes</taxon>
        <taxon>Micrococcales</taxon>
        <taxon>Microbacteriaceae</taxon>
        <taxon>Leifsonia</taxon>
    </lineage>
</organism>
<keyword evidence="1" id="KW-0732">Signal</keyword>
<dbReference type="RefSeq" id="WP_301209912.1">
    <property type="nucleotide sequence ID" value="NZ_JAROCF010000001.1"/>
</dbReference>
<feature type="chain" id="PRO_5047138652" description="DUF6916 domain-containing protein" evidence="1">
    <location>
        <begin position="31"/>
        <end position="147"/>
    </location>
</feature>
<comment type="caution">
    <text evidence="3">The sequence shown here is derived from an EMBL/GenBank/DDBJ whole genome shotgun (WGS) entry which is preliminary data.</text>
</comment>
<gene>
    <name evidence="3" type="ORF">P5G50_01435</name>
</gene>
<evidence type="ECO:0000259" key="2">
    <source>
        <dbReference type="Pfam" id="PF21880"/>
    </source>
</evidence>
<evidence type="ECO:0000256" key="1">
    <source>
        <dbReference type="SAM" id="SignalP"/>
    </source>
</evidence>
<dbReference type="InterPro" id="IPR054209">
    <property type="entry name" value="DUF6916"/>
</dbReference>
<dbReference type="Pfam" id="PF21880">
    <property type="entry name" value="DUF6916"/>
    <property type="match status" value="1"/>
</dbReference>
<reference evidence="3" key="1">
    <citation type="submission" date="2023-06" db="EMBL/GenBank/DDBJ databases">
        <title>MT1 and MT2 Draft Genomes of Novel Species.</title>
        <authorList>
            <person name="Venkateswaran K."/>
        </authorList>
    </citation>
    <scope>NUCLEOTIDE SEQUENCE</scope>
    <source>
        <strain evidence="3">F6_8S_P_1B</strain>
    </source>
</reference>
<sequence>MPEVSRRTVMASVLGGLGVAVAAPATPVLAAAGVAAPVSAAPAAPGTAAQPALPVRSLFTPAIGRPFRAVDGDRTLDLRLTAVDDLGPDSAGDEHRFALRFTASGFDAADGTFTLRRAGAPDVQLFLTPIGPRGLTRTLQAVVNRTA</sequence>
<evidence type="ECO:0000313" key="3">
    <source>
        <dbReference type="EMBL" id="MDN4613100.1"/>
    </source>
</evidence>
<dbReference type="Proteomes" id="UP001174208">
    <property type="component" value="Unassembled WGS sequence"/>
</dbReference>
<evidence type="ECO:0000313" key="4">
    <source>
        <dbReference type="Proteomes" id="UP001174208"/>
    </source>
</evidence>
<keyword evidence="4" id="KW-1185">Reference proteome</keyword>